<dbReference type="PRINTS" id="PR00080">
    <property type="entry name" value="SDRFAMILY"/>
</dbReference>
<dbReference type="GO" id="GO:0016616">
    <property type="term" value="F:oxidoreductase activity, acting on the CH-OH group of donors, NAD or NADP as acceptor"/>
    <property type="evidence" value="ECO:0007669"/>
    <property type="project" value="UniProtKB-ARBA"/>
</dbReference>
<dbReference type="PANTHER" id="PTHR43975:SF2">
    <property type="entry name" value="EG:BACR7A4.14 PROTEIN-RELATED"/>
    <property type="match status" value="1"/>
</dbReference>
<dbReference type="PRINTS" id="PR00081">
    <property type="entry name" value="GDHRDH"/>
</dbReference>
<dbReference type="PROSITE" id="PS00061">
    <property type="entry name" value="ADH_SHORT"/>
    <property type="match status" value="1"/>
</dbReference>
<dbReference type="Gramene" id="OE9A027267T1">
    <property type="protein sequence ID" value="OE9A027267C1"/>
    <property type="gene ID" value="OE9A027267"/>
</dbReference>
<name>A0A8S0UDT1_OLEEU</name>
<dbReference type="FunFam" id="3.40.50.720:FF:000084">
    <property type="entry name" value="Short-chain dehydrogenase reductase"/>
    <property type="match status" value="1"/>
</dbReference>
<sequence>MSETPDEVAIVTGSASGIGRGTALAFAALNYRLVLVDKNAERLAETGALCAERSARKHKPLELALDISTGEHVARQVVASTLEKFGQLDVLINNAGITALTRFDDPKCVDLYHKIIATNMHAVVYLCLASFEALKQSRGSIVNVSSVLDDKPANHKFAYCMSKAGVTMLTKCLANDFGPHVRVNSVSPGPVASSILDDMGINLSERETNAKSTTLVGRIGRPEEVAKMIIHLASKDKSAFITGSRVLVDGGYTIRPSGID</sequence>
<dbReference type="InterPro" id="IPR020904">
    <property type="entry name" value="Sc_DH/Rdtase_CS"/>
</dbReference>
<dbReference type="InterPro" id="IPR036291">
    <property type="entry name" value="NAD(P)-bd_dom_sf"/>
</dbReference>
<dbReference type="Proteomes" id="UP000594638">
    <property type="component" value="Unassembled WGS sequence"/>
</dbReference>
<dbReference type="SUPFAM" id="SSF51735">
    <property type="entry name" value="NAD(P)-binding Rossmann-fold domains"/>
    <property type="match status" value="1"/>
</dbReference>
<evidence type="ECO:0000313" key="2">
    <source>
        <dbReference type="Proteomes" id="UP000594638"/>
    </source>
</evidence>
<accession>A0A8S0UDT1</accession>
<dbReference type="AlphaFoldDB" id="A0A8S0UDT1"/>
<evidence type="ECO:0000313" key="1">
    <source>
        <dbReference type="EMBL" id="CAA3017017.1"/>
    </source>
</evidence>
<gene>
    <name evidence="1" type="ORF">OLEA9_A027267</name>
</gene>
<dbReference type="Gene3D" id="3.40.50.720">
    <property type="entry name" value="NAD(P)-binding Rossmann-like Domain"/>
    <property type="match status" value="1"/>
</dbReference>
<dbReference type="PANTHER" id="PTHR43975">
    <property type="entry name" value="ZGC:101858"/>
    <property type="match status" value="1"/>
</dbReference>
<reference evidence="1 2" key="1">
    <citation type="submission" date="2019-12" db="EMBL/GenBank/DDBJ databases">
        <authorList>
            <person name="Alioto T."/>
            <person name="Alioto T."/>
            <person name="Gomez Garrido J."/>
        </authorList>
    </citation>
    <scope>NUCLEOTIDE SEQUENCE [LARGE SCALE GENOMIC DNA]</scope>
</reference>
<dbReference type="Pfam" id="PF13561">
    <property type="entry name" value="adh_short_C2"/>
    <property type="match status" value="1"/>
</dbReference>
<keyword evidence="2" id="KW-1185">Reference proteome</keyword>
<dbReference type="EMBL" id="CACTIH010007667">
    <property type="protein sequence ID" value="CAA3017017.1"/>
    <property type="molecule type" value="Genomic_DNA"/>
</dbReference>
<dbReference type="OrthoDB" id="1669814at2759"/>
<comment type="caution">
    <text evidence="1">The sequence shown here is derived from an EMBL/GenBank/DDBJ whole genome shotgun (WGS) entry which is preliminary data.</text>
</comment>
<organism evidence="1 2">
    <name type="scientific">Olea europaea subsp. europaea</name>
    <dbReference type="NCBI Taxonomy" id="158383"/>
    <lineage>
        <taxon>Eukaryota</taxon>
        <taxon>Viridiplantae</taxon>
        <taxon>Streptophyta</taxon>
        <taxon>Embryophyta</taxon>
        <taxon>Tracheophyta</taxon>
        <taxon>Spermatophyta</taxon>
        <taxon>Magnoliopsida</taxon>
        <taxon>eudicotyledons</taxon>
        <taxon>Gunneridae</taxon>
        <taxon>Pentapetalae</taxon>
        <taxon>asterids</taxon>
        <taxon>lamiids</taxon>
        <taxon>Lamiales</taxon>
        <taxon>Oleaceae</taxon>
        <taxon>Oleeae</taxon>
        <taxon>Olea</taxon>
    </lineage>
</organism>
<protein>
    <submittedName>
        <fullName evidence="1">3-oxoacyl-[acyl-carrier- ] reductase -like</fullName>
    </submittedName>
</protein>
<proteinExistence type="predicted"/>
<dbReference type="InterPro" id="IPR002347">
    <property type="entry name" value="SDR_fam"/>
</dbReference>